<protein>
    <submittedName>
        <fullName evidence="2">Alpha/beta hydrolase</fullName>
    </submittedName>
</protein>
<evidence type="ECO:0000313" key="2">
    <source>
        <dbReference type="EMBL" id="OWW19942.1"/>
    </source>
</evidence>
<gene>
    <name evidence="2" type="ORF">AYR66_10945</name>
</gene>
<dbReference type="RefSeq" id="WP_234814825.1">
    <property type="nucleotide sequence ID" value="NZ_LSTO01000001.1"/>
</dbReference>
<organism evidence="2 3">
    <name type="scientific">Noviherbaspirillum denitrificans</name>
    <dbReference type="NCBI Taxonomy" id="1968433"/>
    <lineage>
        <taxon>Bacteria</taxon>
        <taxon>Pseudomonadati</taxon>
        <taxon>Pseudomonadota</taxon>
        <taxon>Betaproteobacteria</taxon>
        <taxon>Burkholderiales</taxon>
        <taxon>Oxalobacteraceae</taxon>
        <taxon>Noviherbaspirillum</taxon>
    </lineage>
</organism>
<feature type="domain" description="AB hydrolase-1" evidence="1">
    <location>
        <begin position="84"/>
        <end position="161"/>
    </location>
</feature>
<dbReference type="GO" id="GO:0016787">
    <property type="term" value="F:hydrolase activity"/>
    <property type="evidence" value="ECO:0007669"/>
    <property type="project" value="UniProtKB-KW"/>
</dbReference>
<sequence length="240" mass="26399">MLEKLIDDFKLQPPHAVLLALEPLRAISDYVAGIVGPAEALPRGDGHPVIVFPGLALSGAATADLRVRLQQLGYELYDWEQGVNNWPDADFDEWLQRLGAHLQRIHARHGRSVSLIGWSLGGIYARELAKKYPKLVRQVITLATPFTDTGDSTHAGWILTLLNGAAYAVDEALLKRLSVDPPVPSASIYSQTDGVVAWQGCQGKETRCHRNIEVNRVSHMGMVHHPDVLRVVADLLVEPC</sequence>
<reference evidence="2 3" key="1">
    <citation type="submission" date="2016-02" db="EMBL/GenBank/DDBJ databases">
        <authorList>
            <person name="Wen L."/>
            <person name="He K."/>
            <person name="Yang H."/>
        </authorList>
    </citation>
    <scope>NUCLEOTIDE SEQUENCE [LARGE SCALE GENOMIC DNA]</scope>
    <source>
        <strain evidence="2 3">TSA40</strain>
    </source>
</reference>
<dbReference type="InterPro" id="IPR029058">
    <property type="entry name" value="AB_hydrolase_fold"/>
</dbReference>
<dbReference type="InterPro" id="IPR000073">
    <property type="entry name" value="AB_hydrolase_1"/>
</dbReference>
<dbReference type="Gene3D" id="3.40.50.1820">
    <property type="entry name" value="alpha/beta hydrolase"/>
    <property type="match status" value="1"/>
</dbReference>
<dbReference type="SUPFAM" id="SSF53474">
    <property type="entry name" value="alpha/beta-Hydrolases"/>
    <property type="match status" value="1"/>
</dbReference>
<comment type="caution">
    <text evidence="2">The sequence shown here is derived from an EMBL/GenBank/DDBJ whole genome shotgun (WGS) entry which is preliminary data.</text>
</comment>
<proteinExistence type="predicted"/>
<keyword evidence="3" id="KW-1185">Reference proteome</keyword>
<dbReference type="Proteomes" id="UP000197535">
    <property type="component" value="Unassembled WGS sequence"/>
</dbReference>
<evidence type="ECO:0000313" key="3">
    <source>
        <dbReference type="Proteomes" id="UP000197535"/>
    </source>
</evidence>
<evidence type="ECO:0000259" key="1">
    <source>
        <dbReference type="Pfam" id="PF00561"/>
    </source>
</evidence>
<accession>A0A254TF50</accession>
<keyword evidence="2" id="KW-0378">Hydrolase</keyword>
<dbReference type="AlphaFoldDB" id="A0A254TF50"/>
<name>A0A254TF50_9BURK</name>
<dbReference type="EMBL" id="LSTO01000001">
    <property type="protein sequence ID" value="OWW19942.1"/>
    <property type="molecule type" value="Genomic_DNA"/>
</dbReference>
<dbReference type="Pfam" id="PF00561">
    <property type="entry name" value="Abhydrolase_1"/>
    <property type="match status" value="1"/>
</dbReference>